<sequence length="120" mass="13693">LRDKEPILVESASGRLRIATGAPATGRTIDTFINELFVFQETYNYIQKEDSGFYEFFKEQYDPSFEGKHLKELDDYCPANTNITMTIVYLACLIGLLSRPDIDHAAISARRESLRSRPNP</sequence>
<feature type="non-terminal residue" evidence="1">
    <location>
        <position position="120"/>
    </location>
</feature>
<comment type="caution">
    <text evidence="1">The sequence shown here is derived from an EMBL/GenBank/DDBJ whole genome shotgun (WGS) entry which is preliminary data.</text>
</comment>
<dbReference type="EMBL" id="JAAAHW010002137">
    <property type="protein sequence ID" value="KAF9992597.1"/>
    <property type="molecule type" value="Genomic_DNA"/>
</dbReference>
<keyword evidence="2" id="KW-1185">Reference proteome</keyword>
<accession>A0A9P6MD31</accession>
<organism evidence="1 2">
    <name type="scientific">Modicella reniformis</name>
    <dbReference type="NCBI Taxonomy" id="1440133"/>
    <lineage>
        <taxon>Eukaryota</taxon>
        <taxon>Fungi</taxon>
        <taxon>Fungi incertae sedis</taxon>
        <taxon>Mucoromycota</taxon>
        <taxon>Mortierellomycotina</taxon>
        <taxon>Mortierellomycetes</taxon>
        <taxon>Mortierellales</taxon>
        <taxon>Mortierellaceae</taxon>
        <taxon>Modicella</taxon>
    </lineage>
</organism>
<protein>
    <submittedName>
        <fullName evidence="1">Uncharacterized protein</fullName>
    </submittedName>
</protein>
<gene>
    <name evidence="1" type="ORF">BGZ65_012040</name>
</gene>
<evidence type="ECO:0000313" key="1">
    <source>
        <dbReference type="EMBL" id="KAF9992597.1"/>
    </source>
</evidence>
<dbReference type="Proteomes" id="UP000749646">
    <property type="component" value="Unassembled WGS sequence"/>
</dbReference>
<name>A0A9P6MD31_9FUNG</name>
<proteinExistence type="predicted"/>
<feature type="non-terminal residue" evidence="1">
    <location>
        <position position="1"/>
    </location>
</feature>
<reference evidence="1" key="1">
    <citation type="journal article" date="2020" name="Fungal Divers.">
        <title>Resolving the Mortierellaceae phylogeny through synthesis of multi-gene phylogenetics and phylogenomics.</title>
        <authorList>
            <person name="Vandepol N."/>
            <person name="Liber J."/>
            <person name="Desiro A."/>
            <person name="Na H."/>
            <person name="Kennedy M."/>
            <person name="Barry K."/>
            <person name="Grigoriev I.V."/>
            <person name="Miller A.N."/>
            <person name="O'Donnell K."/>
            <person name="Stajich J.E."/>
            <person name="Bonito G."/>
        </authorList>
    </citation>
    <scope>NUCLEOTIDE SEQUENCE</scope>
    <source>
        <strain evidence="1">MES-2147</strain>
    </source>
</reference>
<dbReference type="OrthoDB" id="2393824at2759"/>
<dbReference type="AlphaFoldDB" id="A0A9P6MD31"/>
<evidence type="ECO:0000313" key="2">
    <source>
        <dbReference type="Proteomes" id="UP000749646"/>
    </source>
</evidence>